<proteinExistence type="inferred from homology"/>
<evidence type="ECO:0000256" key="1">
    <source>
        <dbReference type="ARBA" id="ARBA00008210"/>
    </source>
</evidence>
<organism evidence="4">
    <name type="scientific">Cucumis melo</name>
    <name type="common">Muskmelon</name>
    <dbReference type="NCBI Taxonomy" id="3656"/>
    <lineage>
        <taxon>Eukaryota</taxon>
        <taxon>Viridiplantae</taxon>
        <taxon>Streptophyta</taxon>
        <taxon>Embryophyta</taxon>
        <taxon>Tracheophyta</taxon>
        <taxon>Spermatophyta</taxon>
        <taxon>Magnoliopsida</taxon>
        <taxon>eudicotyledons</taxon>
        <taxon>Gunneridae</taxon>
        <taxon>Pentapetalae</taxon>
        <taxon>rosids</taxon>
        <taxon>fabids</taxon>
        <taxon>Cucurbitales</taxon>
        <taxon>Cucurbitaceae</taxon>
        <taxon>Benincaseae</taxon>
        <taxon>Cucumis</taxon>
    </lineage>
</organism>
<dbReference type="PRINTS" id="PR00292">
    <property type="entry name" value="POTATOINHBTR"/>
</dbReference>
<dbReference type="SUPFAM" id="SSF54654">
    <property type="entry name" value="CI-2 family of serine protease inhibitors"/>
    <property type="match status" value="1"/>
</dbReference>
<protein>
    <submittedName>
        <fullName evidence="4">Uncharacterized protein</fullName>
    </submittedName>
</protein>
<dbReference type="GO" id="GO:0009611">
    <property type="term" value="P:response to wounding"/>
    <property type="evidence" value="ECO:0007669"/>
    <property type="project" value="InterPro"/>
</dbReference>
<evidence type="ECO:0000256" key="2">
    <source>
        <dbReference type="ARBA" id="ARBA00022690"/>
    </source>
</evidence>
<dbReference type="PROSITE" id="PS00285">
    <property type="entry name" value="POTATO_INHIBITOR"/>
    <property type="match status" value="1"/>
</dbReference>
<keyword evidence="2" id="KW-0646">Protease inhibitor</keyword>
<dbReference type="Gene3D" id="3.30.10.10">
    <property type="entry name" value="Trypsin Inhibitor V, subunit A"/>
    <property type="match status" value="1"/>
</dbReference>
<evidence type="ECO:0000256" key="3">
    <source>
        <dbReference type="ARBA" id="ARBA00022900"/>
    </source>
</evidence>
<comment type="similarity">
    <text evidence="1">Belongs to the protease inhibitor I13 (potato type I serine protease inhibitor) family.</text>
</comment>
<gene>
    <name evidence="4" type="primary">103483638</name>
</gene>
<keyword evidence="3" id="KW-0722">Serine protease inhibitor</keyword>
<dbReference type="PANTHER" id="PTHR33091">
    <property type="entry name" value="PROTEIN, PUTATIVE, EXPRESSED-RELATED"/>
    <property type="match status" value="1"/>
</dbReference>
<dbReference type="Gramene" id="MELO3C006465.2.1">
    <property type="protein sequence ID" value="MELO3C006465.2.1"/>
    <property type="gene ID" value="MELO3C006465.2"/>
</dbReference>
<dbReference type="InterPro" id="IPR000864">
    <property type="entry name" value="Prot_inh_pot1"/>
</dbReference>
<dbReference type="GO" id="GO:0004867">
    <property type="term" value="F:serine-type endopeptidase inhibitor activity"/>
    <property type="evidence" value="ECO:0007669"/>
    <property type="project" value="UniProtKB-KW"/>
</dbReference>
<dbReference type="PANTHER" id="PTHR33091:SF110">
    <property type="entry name" value="GLU S.GRISEUS PROTEASE INHIBITOR-LIKE"/>
    <property type="match status" value="1"/>
</dbReference>
<dbReference type="InterPro" id="IPR036354">
    <property type="entry name" value="Prot_inh_pot1_sf"/>
</dbReference>
<evidence type="ECO:0000313" key="4">
    <source>
        <dbReference type="EnsemblPlants" id="MELO3C006465.2.1"/>
    </source>
</evidence>
<reference evidence="4" key="1">
    <citation type="submission" date="2023-03" db="UniProtKB">
        <authorList>
            <consortium name="EnsemblPlants"/>
        </authorList>
    </citation>
    <scope>IDENTIFICATION</scope>
</reference>
<dbReference type="AlphaFoldDB" id="A0A1S4DTF7"/>
<sequence length="71" mass="8140">MSDDCKGKSSWPELVGVSGNIAEKIIEKENHYVNAIIVEQGKFVTQDFRCDRVWVWVDKYTRIVVKTPIIG</sequence>
<dbReference type="Pfam" id="PF00280">
    <property type="entry name" value="potato_inhibit"/>
    <property type="match status" value="1"/>
</dbReference>
<dbReference type="EnsemblPlants" id="MELO3C006465.2.1">
    <property type="protein sequence ID" value="MELO3C006465.2.1"/>
    <property type="gene ID" value="MELO3C006465.2"/>
</dbReference>
<accession>A0A1S4DTF7</accession>
<name>A0A1S4DTF7_CUCME</name>